<dbReference type="InParanoid" id="K3XRE6"/>
<dbReference type="FunCoup" id="K3XRE6">
    <property type="interactions" value="478"/>
</dbReference>
<organism evidence="2 3">
    <name type="scientific">Setaria italica</name>
    <name type="common">Foxtail millet</name>
    <name type="synonym">Panicum italicum</name>
    <dbReference type="NCBI Taxonomy" id="4555"/>
    <lineage>
        <taxon>Eukaryota</taxon>
        <taxon>Viridiplantae</taxon>
        <taxon>Streptophyta</taxon>
        <taxon>Embryophyta</taxon>
        <taxon>Tracheophyta</taxon>
        <taxon>Spermatophyta</taxon>
        <taxon>Magnoliopsida</taxon>
        <taxon>Liliopsida</taxon>
        <taxon>Poales</taxon>
        <taxon>Poaceae</taxon>
        <taxon>PACMAD clade</taxon>
        <taxon>Panicoideae</taxon>
        <taxon>Panicodae</taxon>
        <taxon>Paniceae</taxon>
        <taxon>Cenchrinae</taxon>
        <taxon>Setaria</taxon>
    </lineage>
</organism>
<reference evidence="3" key="1">
    <citation type="journal article" date="2012" name="Nat. Biotechnol.">
        <title>Reference genome sequence of the model plant Setaria.</title>
        <authorList>
            <person name="Bennetzen J.L."/>
            <person name="Schmutz J."/>
            <person name="Wang H."/>
            <person name="Percifield R."/>
            <person name="Hawkins J."/>
            <person name="Pontaroli A.C."/>
            <person name="Estep M."/>
            <person name="Feng L."/>
            <person name="Vaughn J.N."/>
            <person name="Grimwood J."/>
            <person name="Jenkins J."/>
            <person name="Barry K."/>
            <person name="Lindquist E."/>
            <person name="Hellsten U."/>
            <person name="Deshpande S."/>
            <person name="Wang X."/>
            <person name="Wu X."/>
            <person name="Mitros T."/>
            <person name="Triplett J."/>
            <person name="Yang X."/>
            <person name="Ye C.Y."/>
            <person name="Mauro-Herrera M."/>
            <person name="Wang L."/>
            <person name="Li P."/>
            <person name="Sharma M."/>
            <person name="Sharma R."/>
            <person name="Ronald P.C."/>
            <person name="Panaud O."/>
            <person name="Kellogg E.A."/>
            <person name="Brutnell T.P."/>
            <person name="Doust A.N."/>
            <person name="Tuskan G.A."/>
            <person name="Rokhsar D."/>
            <person name="Devos K.M."/>
        </authorList>
    </citation>
    <scope>NUCLEOTIDE SEQUENCE [LARGE SCALE GENOMIC DNA]</scope>
    <source>
        <strain evidence="3">cv. Yugu1</strain>
    </source>
</reference>
<dbReference type="PANTHER" id="PTHR33165:SF30">
    <property type="entry name" value="DUF295 DOMAIN-CONTAINING PROTEIN"/>
    <property type="match status" value="1"/>
</dbReference>
<evidence type="ECO:0000313" key="2">
    <source>
        <dbReference type="EnsemblPlants" id="KQL08683"/>
    </source>
</evidence>
<dbReference type="Proteomes" id="UP000004995">
    <property type="component" value="Unassembled WGS sequence"/>
</dbReference>
<feature type="domain" description="KIB1-4 beta-propeller" evidence="1">
    <location>
        <begin position="195"/>
        <end position="357"/>
    </location>
</feature>
<reference evidence="2" key="2">
    <citation type="submission" date="2018-08" db="UniProtKB">
        <authorList>
            <consortium name="EnsemblPlants"/>
        </authorList>
    </citation>
    <scope>IDENTIFICATION</scope>
    <source>
        <strain evidence="2">Yugu1</strain>
    </source>
</reference>
<protein>
    <recommendedName>
        <fullName evidence="1">KIB1-4 beta-propeller domain-containing protein</fullName>
    </recommendedName>
</protein>
<accession>K3XRE6</accession>
<dbReference type="Pfam" id="PF03478">
    <property type="entry name" value="Beta-prop_KIB1-4"/>
    <property type="match status" value="1"/>
</dbReference>
<dbReference type="AlphaFoldDB" id="K3XRE6"/>
<evidence type="ECO:0000313" key="3">
    <source>
        <dbReference type="Proteomes" id="UP000004995"/>
    </source>
</evidence>
<sequence>MASQSIMLSLGSKKRVCRRPRGRSSSTTAGRPDWRLLPDNVIVLIGDRFLADNDLDYYIDFRAACATWRRATDDPKRHGGADPRFQPKAWAVQKHFGSPHLNRVVSMVNLKTCRLVTREIPLLGNYRYINATDAGLLVLWDGGMPPWQPCRALVLNPLTGSMAFFSVPIFAEGIRAVAVNTSPLMLFASNLFDFLGWADLDSQDFEEHRVRYPDLLANMKLFAGDIYVVNWSGSIFSTASDAIVADEGAQPQQRSAEMIRMNPTTIHAASWLREGHPHYYLVESAGELLLVTRSTAGGQAALVHKVDTVNKVLEPMVSIGSRAIFINKVRSFSVDANMFPAVEGGCIYFVETLANLFHHGIIASSVRLADQRQEDIMQFGFQGQFGPPTLVEVLADHCRYTPEHELEHYYGWNWDDDEI</sequence>
<dbReference type="EnsemblPlants" id="KQL08683">
    <property type="protein sequence ID" value="KQL08683"/>
    <property type="gene ID" value="SETIT_004488mg"/>
</dbReference>
<keyword evidence="3" id="KW-1185">Reference proteome</keyword>
<dbReference type="Gramene" id="KQL08683">
    <property type="protein sequence ID" value="KQL08683"/>
    <property type="gene ID" value="SETIT_004488mg"/>
</dbReference>
<evidence type="ECO:0000259" key="1">
    <source>
        <dbReference type="Pfam" id="PF03478"/>
    </source>
</evidence>
<dbReference type="InterPro" id="IPR005174">
    <property type="entry name" value="KIB1-4_b-propeller"/>
</dbReference>
<dbReference type="OMA" id="HELEHYY"/>
<name>K3XRE6_SETIT</name>
<proteinExistence type="predicted"/>
<dbReference type="PANTHER" id="PTHR33165">
    <property type="entry name" value="F-BOX DOMAIN CONTAINING PROTEIN-LIKE-RELATED"/>
    <property type="match status" value="1"/>
</dbReference>
<dbReference type="EMBL" id="AGNK02003464">
    <property type="status" value="NOT_ANNOTATED_CDS"/>
    <property type="molecule type" value="Genomic_DNA"/>
</dbReference>
<dbReference type="HOGENOM" id="CLU_040241_3_0_1"/>